<reference evidence="2 3" key="1">
    <citation type="submission" date="2020-06" db="EMBL/GenBank/DDBJ databases">
        <title>Genome sequence of Rhizobium sp strain ADMK78.</title>
        <authorList>
            <person name="Rahi P."/>
        </authorList>
    </citation>
    <scope>NUCLEOTIDE SEQUENCE [LARGE SCALE GENOMIC DNA]</scope>
    <source>
        <strain evidence="2 3">ADMK78</strain>
    </source>
</reference>
<dbReference type="EMBL" id="CP058350">
    <property type="protein sequence ID" value="QLF71002.1"/>
    <property type="molecule type" value="Genomic_DNA"/>
</dbReference>
<dbReference type="Pfam" id="PF03334">
    <property type="entry name" value="PhaG_MnhG_YufB"/>
    <property type="match status" value="1"/>
</dbReference>
<protein>
    <submittedName>
        <fullName evidence="2">Monovalent cation/H(+) antiporter subunit G</fullName>
    </submittedName>
</protein>
<keyword evidence="1" id="KW-0812">Transmembrane</keyword>
<dbReference type="RefSeq" id="WP_138286647.1">
    <property type="nucleotide sequence ID" value="NZ_CP058350.1"/>
</dbReference>
<dbReference type="PANTHER" id="PTHR34703">
    <property type="entry name" value="ANTIPORTER SUBUNIT MNHG2-RELATED"/>
    <property type="match status" value="1"/>
</dbReference>
<feature type="transmembrane region" description="Helical" evidence="1">
    <location>
        <begin position="37"/>
        <end position="55"/>
    </location>
</feature>
<sequence>MIAILSLLFKLAGVIFLLIAAIGVIKLPDPFQRMHAATKAGTLGAGLVIIGSVIAQGSMGAAVLGIMTVVFLLLTVPVAGHLLGRAAYVSGARLSLAGEDALKGILPRSSHSLDERMDWKSITVDDARGRLDLPENPKPTPYRPQFEAKGKMLVLPAMEAVRFGVIDGQVRSVAERACAIAHRSGASLAAYVLIDTHAVKAAGDQAQMRKLIRERASTAINELQGCTAKAEVTPVLNYDEGDPEQLLRCDLEPGQALLVLPCSGWFHHQVEARQEMTTWEPDGLLRLPEAHGGPVLFAAAKPLPETARTLVVRDCGEDHLVALVEWALLNNLWEIDRLVHVADAKSGEPEFAETAKRFGLAYERVAAAGADCAIPAGIEGVRAVVLGRTPRPLRTSWYGSHWLTRIAPDMRGDVLIMEGQPKSA</sequence>
<organism evidence="2 3">
    <name type="scientific">Peteryoungia desertarenae</name>
    <dbReference type="NCBI Taxonomy" id="1813451"/>
    <lineage>
        <taxon>Bacteria</taxon>
        <taxon>Pseudomonadati</taxon>
        <taxon>Pseudomonadota</taxon>
        <taxon>Alphaproteobacteria</taxon>
        <taxon>Hyphomicrobiales</taxon>
        <taxon>Rhizobiaceae</taxon>
        <taxon>Peteryoungia</taxon>
    </lineage>
</organism>
<dbReference type="Proteomes" id="UP000308530">
    <property type="component" value="Chromosome"/>
</dbReference>
<proteinExistence type="predicted"/>
<dbReference type="NCBIfam" id="TIGR01300">
    <property type="entry name" value="CPA3_mnhG_phaG"/>
    <property type="match status" value="1"/>
</dbReference>
<evidence type="ECO:0000256" key="1">
    <source>
        <dbReference type="SAM" id="Phobius"/>
    </source>
</evidence>
<keyword evidence="3" id="KW-1185">Reference proteome</keyword>
<evidence type="ECO:0000313" key="2">
    <source>
        <dbReference type="EMBL" id="QLF71002.1"/>
    </source>
</evidence>
<keyword evidence="1" id="KW-1133">Transmembrane helix</keyword>
<accession>A0ABX6QRW3</accession>
<keyword evidence="1" id="KW-0472">Membrane</keyword>
<dbReference type="PANTHER" id="PTHR34703:SF1">
    <property type="entry name" value="ANTIPORTER SUBUNIT MNHG2-RELATED"/>
    <property type="match status" value="1"/>
</dbReference>
<gene>
    <name evidence="2" type="ORF">FE840_016405</name>
</gene>
<feature type="transmembrane region" description="Helical" evidence="1">
    <location>
        <begin position="6"/>
        <end position="25"/>
    </location>
</feature>
<feature type="transmembrane region" description="Helical" evidence="1">
    <location>
        <begin position="61"/>
        <end position="83"/>
    </location>
</feature>
<evidence type="ECO:0000313" key="3">
    <source>
        <dbReference type="Proteomes" id="UP000308530"/>
    </source>
</evidence>
<dbReference type="InterPro" id="IPR005133">
    <property type="entry name" value="PhaG_MnhG_YufB"/>
</dbReference>
<name>A0ABX6QRW3_9HYPH</name>